<name>A0ABS0XIU5_9ACTN</name>
<proteinExistence type="predicted"/>
<dbReference type="Proteomes" id="UP000634780">
    <property type="component" value="Unassembled WGS sequence"/>
</dbReference>
<reference evidence="2 3" key="1">
    <citation type="submission" date="2020-12" db="EMBL/GenBank/DDBJ databases">
        <title>Streptomyces typhae sp. nov., a novel endophytic actinomycete isolated from the root of cattail pollen (Typha angustifolia L.).</title>
        <authorList>
            <person name="Peng C."/>
            <person name="Liu C."/>
        </authorList>
    </citation>
    <scope>NUCLEOTIDE SEQUENCE [LARGE SCALE GENOMIC DNA]</scope>
    <source>
        <strain evidence="2 3">JCM 4753</strain>
    </source>
</reference>
<gene>
    <name evidence="2" type="ORF">JGB26_39655</name>
</gene>
<evidence type="ECO:0000313" key="3">
    <source>
        <dbReference type="Proteomes" id="UP000634780"/>
    </source>
</evidence>
<organism evidence="2 3">
    <name type="scientific">Streptomyces flavofungini</name>
    <dbReference type="NCBI Taxonomy" id="68200"/>
    <lineage>
        <taxon>Bacteria</taxon>
        <taxon>Bacillati</taxon>
        <taxon>Actinomycetota</taxon>
        <taxon>Actinomycetes</taxon>
        <taxon>Kitasatosporales</taxon>
        <taxon>Streptomycetaceae</taxon>
        <taxon>Streptomyces</taxon>
    </lineage>
</organism>
<keyword evidence="3" id="KW-1185">Reference proteome</keyword>
<evidence type="ECO:0000313" key="2">
    <source>
        <dbReference type="EMBL" id="MBJ3813110.1"/>
    </source>
</evidence>
<protein>
    <submittedName>
        <fullName evidence="2">Uncharacterized protein</fullName>
    </submittedName>
</protein>
<evidence type="ECO:0000256" key="1">
    <source>
        <dbReference type="SAM" id="MobiDB-lite"/>
    </source>
</evidence>
<accession>A0ABS0XIU5</accession>
<dbReference type="RefSeq" id="WP_190120507.1">
    <property type="nucleotide sequence ID" value="NZ_BMVR01000026.1"/>
</dbReference>
<sequence>MPARWAAELADVIDSLRSTAAIVRETGNQLGFLARVVEGDVRLAKAFRDDGPWGAAAPSPVGVHHPHDRSPGPTRRQIEVLPATFAAAA</sequence>
<comment type="caution">
    <text evidence="2">The sequence shown here is derived from an EMBL/GenBank/DDBJ whole genome shotgun (WGS) entry which is preliminary data.</text>
</comment>
<dbReference type="EMBL" id="JAEKOZ010000050">
    <property type="protein sequence ID" value="MBJ3813110.1"/>
    <property type="molecule type" value="Genomic_DNA"/>
</dbReference>
<feature type="region of interest" description="Disordered" evidence="1">
    <location>
        <begin position="54"/>
        <end position="75"/>
    </location>
</feature>